<protein>
    <submittedName>
        <fullName evidence="2">HDC12360</fullName>
    </submittedName>
</protein>
<name>Q6IKI5_DROME</name>
<evidence type="ECO:0000256" key="1">
    <source>
        <dbReference type="SAM" id="SignalP"/>
    </source>
</evidence>
<evidence type="ECO:0000313" key="2">
    <source>
        <dbReference type="EMBL" id="DAA03887.1"/>
    </source>
</evidence>
<accession>Q6IKI5</accession>
<dbReference type="EMBL" id="BK002381">
    <property type="protein sequence ID" value="DAA03887.1"/>
    <property type="molecule type" value="Genomic_DNA"/>
</dbReference>
<reference evidence="2" key="1">
    <citation type="journal article" date="2003" name="Genome Biol.">
        <title>An integrated gene annotation and transcriptional profiling approach towards the full gene content of the Drosophila genome.</title>
        <authorList>
            <person name="Hild M."/>
            <person name="Beckmann B."/>
            <person name="Haas S.A."/>
            <person name="Koch B."/>
            <person name="Solovyev V."/>
            <person name="Busold C."/>
            <person name="Fellenberg K."/>
            <person name="Boutros M."/>
            <person name="Vingron M."/>
            <person name="Sauer F."/>
            <person name="Hoheisel J.D."/>
            <person name="Paro R."/>
        </authorList>
    </citation>
    <scope>NUCLEOTIDE SEQUENCE</scope>
</reference>
<feature type="chain" id="PRO_5004275844" evidence="1">
    <location>
        <begin position="19"/>
        <end position="65"/>
    </location>
</feature>
<feature type="signal peptide" evidence="1">
    <location>
        <begin position="1"/>
        <end position="18"/>
    </location>
</feature>
<sequence length="65" mass="7609">MPSIVTFILFLWSGLCWLCDVFDDIDLSDLCYFECGIKNVNHSFQIYVNFRFLFIHECATFDAGN</sequence>
<organism evidence="2">
    <name type="scientific">Drosophila melanogaster</name>
    <name type="common">Fruit fly</name>
    <dbReference type="NCBI Taxonomy" id="7227"/>
    <lineage>
        <taxon>Eukaryota</taxon>
        <taxon>Metazoa</taxon>
        <taxon>Ecdysozoa</taxon>
        <taxon>Arthropoda</taxon>
        <taxon>Hexapoda</taxon>
        <taxon>Insecta</taxon>
        <taxon>Pterygota</taxon>
        <taxon>Neoptera</taxon>
        <taxon>Endopterygota</taxon>
        <taxon>Diptera</taxon>
        <taxon>Brachycera</taxon>
        <taxon>Muscomorpha</taxon>
        <taxon>Ephydroidea</taxon>
        <taxon>Drosophilidae</taxon>
        <taxon>Drosophila</taxon>
        <taxon>Sophophora</taxon>
    </lineage>
</organism>
<proteinExistence type="predicted"/>
<dbReference type="AlphaFoldDB" id="Q6IKI5"/>
<keyword evidence="1" id="KW-0732">Signal</keyword>
<gene>
    <name evidence="2" type="ORF">HDC12360</name>
</gene>